<evidence type="ECO:0000259" key="2">
    <source>
        <dbReference type="Pfam" id="PF21697"/>
    </source>
</evidence>
<dbReference type="InterPro" id="IPR050273">
    <property type="entry name" value="GppA/Ppx_hydrolase"/>
</dbReference>
<reference evidence="3 4" key="1">
    <citation type="submission" date="2024-09" db="EMBL/GenBank/DDBJ databases">
        <authorList>
            <person name="Sun Q."/>
            <person name="Mori K."/>
        </authorList>
    </citation>
    <scope>NUCLEOTIDE SEQUENCE [LARGE SCALE GENOMIC DNA]</scope>
    <source>
        <strain evidence="3 4">NCAIM B.02621</strain>
    </source>
</reference>
<dbReference type="SUPFAM" id="SSF53067">
    <property type="entry name" value="Actin-like ATPase domain"/>
    <property type="match status" value="2"/>
</dbReference>
<dbReference type="InterPro" id="IPR003695">
    <property type="entry name" value="Ppx_GppA_N"/>
</dbReference>
<feature type="domain" description="Ppx/GppA phosphatase N-terminal" evidence="1">
    <location>
        <begin position="29"/>
        <end position="306"/>
    </location>
</feature>
<gene>
    <name evidence="3" type="ORF">ACFFGE_00965</name>
</gene>
<dbReference type="Gene3D" id="3.30.420.150">
    <property type="entry name" value="Exopolyphosphatase. Domain 2"/>
    <property type="match status" value="1"/>
</dbReference>
<sequence>MIGGAPAEPPREIAVVDIGSNSVRLVLYRVEGRAVWTVFNEKVLAGLGRGVRETGRLSPEGVELALTALRRFSAVLEGVRPEAALVAATAAVREAEDGQAFCDRVAAETALRVRVLSGQEEARYAALGTVAGAPSAQGVVADMGGASLELVRVGAAGAGADRIGEGVTLPLGPFSLIDPGGFDIDRIRALVHERIKPVAKAYRTPTLHAVGGAWRSLAQVHMALTSYPLKVVHQYAMTASDALDVARLVARQSRASLDKLPGVSRKRAETLPYAALVLEGLIDRLELQGVSFSAWGLREGLLFEHLGESEEDPLIAGCAALGARQGVSPFLPAALDAWLRPVTAHLPEVFGPERDAVLTTAACQLADLGARLHPDHRVELVFDQVLRCPVPGQTHVERAFLATALNARYGGSETTPEPELVNRLLDDQARRRARALGQAMRLACDLSGRSSQLLANAVVALDDVTLRLSATQDYVDMLLGEQTRRRAKALAETLDVKLAIDAA</sequence>
<dbReference type="Gene3D" id="1.10.3210.10">
    <property type="entry name" value="Hypothetical protein af1432"/>
    <property type="match status" value="1"/>
</dbReference>
<name>A0ABV6QYK9_9CAUL</name>
<feature type="domain" description="Exopolyphosphatase C-terminal" evidence="2">
    <location>
        <begin position="353"/>
        <end position="497"/>
    </location>
</feature>
<dbReference type="InterPro" id="IPR048951">
    <property type="entry name" value="Ppx_C"/>
</dbReference>
<dbReference type="PANTHER" id="PTHR30005">
    <property type="entry name" value="EXOPOLYPHOSPHATASE"/>
    <property type="match status" value="1"/>
</dbReference>
<dbReference type="CDD" id="cd24052">
    <property type="entry name" value="ASKHA_NBD_HpPPX-GppA-like"/>
    <property type="match status" value="1"/>
</dbReference>
<proteinExistence type="predicted"/>
<dbReference type="PANTHER" id="PTHR30005:SF0">
    <property type="entry name" value="RETROGRADE REGULATION PROTEIN 2"/>
    <property type="match status" value="1"/>
</dbReference>
<accession>A0ABV6QYK9</accession>
<dbReference type="Pfam" id="PF21697">
    <property type="entry name" value="Ppx_C"/>
    <property type="match status" value="1"/>
</dbReference>
<comment type="caution">
    <text evidence="3">The sequence shown here is derived from an EMBL/GenBank/DDBJ whole genome shotgun (WGS) entry which is preliminary data.</text>
</comment>
<dbReference type="RefSeq" id="WP_376833407.1">
    <property type="nucleotide sequence ID" value="NZ_JBHLSW010000003.1"/>
</dbReference>
<evidence type="ECO:0000313" key="3">
    <source>
        <dbReference type="EMBL" id="MFC0632451.1"/>
    </source>
</evidence>
<dbReference type="InterPro" id="IPR043129">
    <property type="entry name" value="ATPase_NBD"/>
</dbReference>
<protein>
    <submittedName>
        <fullName evidence="3">Ppx/GppA family phosphatase</fullName>
    </submittedName>
</protein>
<dbReference type="SUPFAM" id="SSF109604">
    <property type="entry name" value="HD-domain/PDEase-like"/>
    <property type="match status" value="1"/>
</dbReference>
<dbReference type="Gene3D" id="3.30.420.40">
    <property type="match status" value="1"/>
</dbReference>
<dbReference type="EMBL" id="JBHLSW010000003">
    <property type="protein sequence ID" value="MFC0632451.1"/>
    <property type="molecule type" value="Genomic_DNA"/>
</dbReference>
<evidence type="ECO:0000313" key="4">
    <source>
        <dbReference type="Proteomes" id="UP001589906"/>
    </source>
</evidence>
<organism evidence="3 4">
    <name type="scientific">Brevundimonas balnearis</name>
    <dbReference type="NCBI Taxonomy" id="1572858"/>
    <lineage>
        <taxon>Bacteria</taxon>
        <taxon>Pseudomonadati</taxon>
        <taxon>Pseudomonadota</taxon>
        <taxon>Alphaproteobacteria</taxon>
        <taxon>Caulobacterales</taxon>
        <taxon>Caulobacteraceae</taxon>
        <taxon>Brevundimonas</taxon>
    </lineage>
</organism>
<keyword evidence="4" id="KW-1185">Reference proteome</keyword>
<dbReference type="Pfam" id="PF02541">
    <property type="entry name" value="Ppx-GppA"/>
    <property type="match status" value="1"/>
</dbReference>
<dbReference type="Proteomes" id="UP001589906">
    <property type="component" value="Unassembled WGS sequence"/>
</dbReference>
<evidence type="ECO:0000259" key="1">
    <source>
        <dbReference type="Pfam" id="PF02541"/>
    </source>
</evidence>